<dbReference type="GO" id="GO:0004722">
    <property type="term" value="F:protein serine/threonine phosphatase activity"/>
    <property type="evidence" value="ECO:0007669"/>
    <property type="project" value="UniProtKB-EC"/>
</dbReference>
<dbReference type="SMART" id="SM00331">
    <property type="entry name" value="PP2C_SIG"/>
    <property type="match status" value="1"/>
</dbReference>
<dbReference type="EC" id="3.1.3.16" evidence="4"/>
<evidence type="ECO:0000256" key="2">
    <source>
        <dbReference type="SAM" id="Phobius"/>
    </source>
</evidence>
<dbReference type="InterPro" id="IPR036457">
    <property type="entry name" value="PPM-type-like_dom_sf"/>
</dbReference>
<protein>
    <submittedName>
        <fullName evidence="4">Protein phosphatase</fullName>
        <ecNumber evidence="4">3.1.3.16</ecNumber>
    </submittedName>
</protein>
<keyword evidence="2" id="KW-1133">Transmembrane helix</keyword>
<comment type="caution">
    <text evidence="4">The sequence shown here is derived from an EMBL/GenBank/DDBJ whole genome shotgun (WGS) entry which is preliminary data.</text>
</comment>
<proteinExistence type="predicted"/>
<gene>
    <name evidence="4" type="primary">ppp</name>
    <name evidence="4" type="ORF">BN46_1265</name>
    <name evidence="5" type="ORF">HMPREF9719_01756</name>
</gene>
<dbReference type="Proteomes" id="UP000006078">
    <property type="component" value="Unassembled WGS sequence"/>
</dbReference>
<dbReference type="Proteomes" id="UP000011016">
    <property type="component" value="Unassembled WGS sequence"/>
</dbReference>
<evidence type="ECO:0000313" key="7">
    <source>
        <dbReference type="Proteomes" id="UP000011016"/>
    </source>
</evidence>
<keyword evidence="4" id="KW-0378">Hydrolase</keyword>
<feature type="compositionally biased region" description="Basic and acidic residues" evidence="1">
    <location>
        <begin position="491"/>
        <end position="507"/>
    </location>
</feature>
<dbReference type="Pfam" id="PF13672">
    <property type="entry name" value="PP2C_2"/>
    <property type="match status" value="1"/>
</dbReference>
<keyword evidence="2" id="KW-0812">Transmembrane</keyword>
<evidence type="ECO:0000313" key="5">
    <source>
        <dbReference type="EMBL" id="EJZ81348.1"/>
    </source>
</evidence>
<reference evidence="4 7" key="1">
    <citation type="journal article" date="2012" name="J. Bacteriol.">
        <title>Draft Genome Sequence of Turicella otitidis ATCC 51513, Isolated from Middle Ear Fluid from a Child with Otitis Media.</title>
        <authorList>
            <person name="Brinkrolf K."/>
            <person name="Schneider J."/>
            <person name="Knecht M."/>
            <person name="Ruckert C."/>
            <person name="Tauch A."/>
        </authorList>
    </citation>
    <scope>NUCLEOTIDE SEQUENCE [LARGE SCALE GENOMIC DNA]</scope>
    <source>
        <strain evidence="4 7">ATCC 51513</strain>
    </source>
</reference>
<evidence type="ECO:0000256" key="1">
    <source>
        <dbReference type="SAM" id="MobiDB-lite"/>
    </source>
</evidence>
<keyword evidence="2" id="KW-0472">Membrane</keyword>
<feature type="domain" description="PPM-type phosphatase" evidence="3">
    <location>
        <begin position="6"/>
        <end position="260"/>
    </location>
</feature>
<feature type="compositionally biased region" description="Low complexity" evidence="1">
    <location>
        <begin position="473"/>
        <end position="484"/>
    </location>
</feature>
<feature type="region of interest" description="Disordered" evidence="1">
    <location>
        <begin position="263"/>
        <end position="341"/>
    </location>
</feature>
<dbReference type="HOGENOM" id="CLU_025431_0_0_11"/>
<dbReference type="SMART" id="SM00332">
    <property type="entry name" value="PP2Cc"/>
    <property type="match status" value="1"/>
</dbReference>
<dbReference type="AlphaFoldDB" id="I7IXP8"/>
<reference evidence="5 6" key="2">
    <citation type="submission" date="2012-08" db="EMBL/GenBank/DDBJ databases">
        <title>The Genome Sequence of Turicella otitidis ATCC 51513.</title>
        <authorList>
            <consortium name="The Broad Institute Genome Sequencing Platform"/>
            <person name="Earl A."/>
            <person name="Ward D."/>
            <person name="Feldgarden M."/>
            <person name="Gevers D."/>
            <person name="Huys G."/>
            <person name="Walker B."/>
            <person name="Young S.K."/>
            <person name="Zeng Q."/>
            <person name="Gargeya S."/>
            <person name="Fitzgerald M."/>
            <person name="Haas B."/>
            <person name="Abouelleil A."/>
            <person name="Alvarado L."/>
            <person name="Arachchi H.M."/>
            <person name="Berlin A.M."/>
            <person name="Chapman S.B."/>
            <person name="Goldberg J."/>
            <person name="Griggs A."/>
            <person name="Gujja S."/>
            <person name="Hansen M."/>
            <person name="Howarth C."/>
            <person name="Imamovic A."/>
            <person name="Larimer J."/>
            <person name="McCowen C."/>
            <person name="Montmayeur A."/>
            <person name="Murphy C."/>
            <person name="Neiman D."/>
            <person name="Pearson M."/>
            <person name="Priest M."/>
            <person name="Roberts A."/>
            <person name="Saif S."/>
            <person name="Shea T."/>
            <person name="Sisk P."/>
            <person name="Sykes S."/>
            <person name="Wortman J."/>
            <person name="Nusbaum C."/>
            <person name="Birren B."/>
        </authorList>
    </citation>
    <scope>NUCLEOTIDE SEQUENCE [LARGE SCALE GENOMIC DNA]</scope>
    <source>
        <strain evidence="5 6">ATCC 51513</strain>
    </source>
</reference>
<dbReference type="STRING" id="29321.AAV33_03585"/>
<feature type="compositionally biased region" description="Low complexity" evidence="1">
    <location>
        <begin position="293"/>
        <end position="304"/>
    </location>
</feature>
<accession>I7IXP8</accession>
<dbReference type="RefSeq" id="WP_004601646.1">
    <property type="nucleotide sequence ID" value="NZ_HF541868.1"/>
</dbReference>
<dbReference type="EMBL" id="AHAE01000082">
    <property type="protein sequence ID" value="EJZ81348.1"/>
    <property type="molecule type" value="Genomic_DNA"/>
</dbReference>
<dbReference type="InterPro" id="IPR001932">
    <property type="entry name" value="PPM-type_phosphatase-like_dom"/>
</dbReference>
<evidence type="ECO:0000259" key="3">
    <source>
        <dbReference type="PROSITE" id="PS51746"/>
    </source>
</evidence>
<evidence type="ECO:0000313" key="4">
    <source>
        <dbReference type="EMBL" id="CCI83988.1"/>
    </source>
</evidence>
<feature type="region of interest" description="Disordered" evidence="1">
    <location>
        <begin position="463"/>
        <end position="507"/>
    </location>
</feature>
<name>I7IXP8_9CORY</name>
<dbReference type="Gene3D" id="3.60.40.10">
    <property type="entry name" value="PPM-type phosphatase domain"/>
    <property type="match status" value="1"/>
</dbReference>
<feature type="compositionally biased region" description="Acidic residues" evidence="1">
    <location>
        <begin position="328"/>
        <end position="338"/>
    </location>
</feature>
<dbReference type="CDD" id="cd00143">
    <property type="entry name" value="PP2Cc"/>
    <property type="match status" value="1"/>
</dbReference>
<dbReference type="eggNOG" id="COG0631">
    <property type="taxonomic scope" value="Bacteria"/>
</dbReference>
<keyword evidence="6" id="KW-1185">Reference proteome</keyword>
<dbReference type="PATRIC" id="fig|883169.3.peg.1695"/>
<dbReference type="EMBL" id="CAJZ01000185">
    <property type="protein sequence ID" value="CCI83988.1"/>
    <property type="molecule type" value="Genomic_DNA"/>
</dbReference>
<sequence>MTLELRFSAYSDRGLVRSNNEDSAYAGPHLLALADGMGGHAAGEVASQILITHLEHLDRDVTELVEEAANKAGRDAAAAARTGDEQPGESMLALMAGAAEAANRALAETIEERPETEGMGTTLTALMFDGTRLGLCHVGDSRGYRLRDGELTQITIDDTYVQSLVASGQLDPEEVSTHPQRSLILKAYTGRPVEPTLQVLDARPGDRYLLCSDGLSDPVTPDTIREALGEGSPQHAAQRLVELALRSGGPDNVTVVVGEVAEQGATEPSPQPGEGRPLKVGALVDSDQEPARPDTAASRAAALRRMPKTIAASGEVRDHPRSNRVATDDDGDSEDDEEPHPRRKVTWAIIVALLVLIAVLGGGWAALSYAQGNYFISANAEGELQIERGIDSSLFGRDLHEPYQKACLTKDGSLRITGAESSGEASCPTFTLDDLPDSARRSVSGLPGGSYEEVTGQLRRLADQALPPCVATESGESPSGSGSPAEDDPTESEKPRPSSGADCREVN</sequence>
<dbReference type="SUPFAM" id="SSF81606">
    <property type="entry name" value="PP2C-like"/>
    <property type="match status" value="1"/>
</dbReference>
<evidence type="ECO:0000313" key="6">
    <source>
        <dbReference type="Proteomes" id="UP000006078"/>
    </source>
</evidence>
<feature type="transmembrane region" description="Helical" evidence="2">
    <location>
        <begin position="345"/>
        <end position="367"/>
    </location>
</feature>
<organism evidence="4 7">
    <name type="scientific">Corynebacterium otitidis ATCC 51513</name>
    <dbReference type="NCBI Taxonomy" id="883169"/>
    <lineage>
        <taxon>Bacteria</taxon>
        <taxon>Bacillati</taxon>
        <taxon>Actinomycetota</taxon>
        <taxon>Actinomycetes</taxon>
        <taxon>Mycobacteriales</taxon>
        <taxon>Corynebacteriaceae</taxon>
        <taxon>Corynebacterium</taxon>
    </lineage>
</organism>
<dbReference type="OrthoDB" id="9801841at2"/>
<dbReference type="PROSITE" id="PS51746">
    <property type="entry name" value="PPM_2"/>
    <property type="match status" value="1"/>
</dbReference>